<dbReference type="InterPro" id="IPR004364">
    <property type="entry name" value="Aa-tRNA-synt_II"/>
</dbReference>
<dbReference type="NCBIfam" id="NF003037">
    <property type="entry name" value="PRK03932.1"/>
    <property type="match status" value="1"/>
</dbReference>
<dbReference type="EMBL" id="CP144101">
    <property type="protein sequence ID" value="WWC88620.1"/>
    <property type="molecule type" value="Genomic_DNA"/>
</dbReference>
<evidence type="ECO:0000256" key="2">
    <source>
        <dbReference type="ARBA" id="ARBA00012816"/>
    </source>
</evidence>
<dbReference type="InterPro" id="IPR004522">
    <property type="entry name" value="Asn-tRNA-ligase"/>
</dbReference>
<keyword evidence="11" id="KW-1185">Reference proteome</keyword>
<dbReference type="Proteomes" id="UP001355207">
    <property type="component" value="Chromosome 4"/>
</dbReference>
<keyword evidence="6" id="KW-0648">Protein biosynthesis</keyword>
<dbReference type="PROSITE" id="PS50862">
    <property type="entry name" value="AA_TRNA_LIGASE_II"/>
    <property type="match status" value="1"/>
</dbReference>
<evidence type="ECO:0000256" key="6">
    <source>
        <dbReference type="ARBA" id="ARBA00022917"/>
    </source>
</evidence>
<evidence type="ECO:0000256" key="1">
    <source>
        <dbReference type="ARBA" id="ARBA00008226"/>
    </source>
</evidence>
<dbReference type="NCBIfam" id="TIGR00457">
    <property type="entry name" value="asnS"/>
    <property type="match status" value="1"/>
</dbReference>
<keyword evidence="7" id="KW-0030">Aminoacyl-tRNA synthetase</keyword>
<feature type="compositionally biased region" description="Polar residues" evidence="8">
    <location>
        <begin position="45"/>
        <end position="54"/>
    </location>
</feature>
<keyword evidence="4" id="KW-0547">Nucleotide-binding</keyword>
<dbReference type="GO" id="GO:0006421">
    <property type="term" value="P:asparaginyl-tRNA aminoacylation"/>
    <property type="evidence" value="ECO:0007669"/>
    <property type="project" value="InterPro"/>
</dbReference>
<name>A0AAX4JVT0_9TREE</name>
<proteinExistence type="inferred from homology"/>
<keyword evidence="5" id="KW-0067">ATP-binding</keyword>
<organism evidence="10 11">
    <name type="scientific">Kwoniella dendrophila CBS 6074</name>
    <dbReference type="NCBI Taxonomy" id="1295534"/>
    <lineage>
        <taxon>Eukaryota</taxon>
        <taxon>Fungi</taxon>
        <taxon>Dikarya</taxon>
        <taxon>Basidiomycota</taxon>
        <taxon>Agaricomycotina</taxon>
        <taxon>Tremellomycetes</taxon>
        <taxon>Tremellales</taxon>
        <taxon>Cryptococcaceae</taxon>
        <taxon>Kwoniella</taxon>
    </lineage>
</organism>
<dbReference type="GO" id="GO:0005524">
    <property type="term" value="F:ATP binding"/>
    <property type="evidence" value="ECO:0007669"/>
    <property type="project" value="UniProtKB-KW"/>
</dbReference>
<dbReference type="Gene3D" id="2.40.50.140">
    <property type="entry name" value="Nucleic acid-binding proteins"/>
    <property type="match status" value="1"/>
</dbReference>
<dbReference type="CDD" id="cd04318">
    <property type="entry name" value="EcAsnRS_like_N"/>
    <property type="match status" value="1"/>
</dbReference>
<dbReference type="PANTHER" id="PTHR22594:SF34">
    <property type="entry name" value="ASPARAGINE--TRNA LIGASE, MITOCHONDRIAL-RELATED"/>
    <property type="match status" value="1"/>
</dbReference>
<gene>
    <name evidence="10" type="ORF">L201_003533</name>
</gene>
<dbReference type="GO" id="GO:0004816">
    <property type="term" value="F:asparagine-tRNA ligase activity"/>
    <property type="evidence" value="ECO:0007669"/>
    <property type="project" value="UniProtKB-EC"/>
</dbReference>
<dbReference type="Pfam" id="PF01336">
    <property type="entry name" value="tRNA_anti-codon"/>
    <property type="match status" value="1"/>
</dbReference>
<evidence type="ECO:0000259" key="9">
    <source>
        <dbReference type="PROSITE" id="PS50862"/>
    </source>
</evidence>
<feature type="domain" description="Aminoacyl-transfer RNA synthetases class-II family profile" evidence="9">
    <location>
        <begin position="166"/>
        <end position="528"/>
    </location>
</feature>
<accession>A0AAX4JVT0</accession>
<dbReference type="EC" id="6.1.1.22" evidence="2"/>
<dbReference type="Pfam" id="PF00152">
    <property type="entry name" value="tRNA-synt_2"/>
    <property type="match status" value="1"/>
</dbReference>
<feature type="compositionally biased region" description="Low complexity" evidence="8">
    <location>
        <begin position="31"/>
        <end position="44"/>
    </location>
</feature>
<feature type="region of interest" description="Disordered" evidence="8">
    <location>
        <begin position="27"/>
        <end position="54"/>
    </location>
</feature>
<evidence type="ECO:0000256" key="4">
    <source>
        <dbReference type="ARBA" id="ARBA00022741"/>
    </source>
</evidence>
<dbReference type="InterPro" id="IPR006195">
    <property type="entry name" value="aa-tRNA-synth_II"/>
</dbReference>
<evidence type="ECO:0000313" key="10">
    <source>
        <dbReference type="EMBL" id="WWC88620.1"/>
    </source>
</evidence>
<dbReference type="AlphaFoldDB" id="A0AAX4JVT0"/>
<keyword evidence="3 10" id="KW-0436">Ligase</keyword>
<evidence type="ECO:0000256" key="7">
    <source>
        <dbReference type="ARBA" id="ARBA00023146"/>
    </source>
</evidence>
<dbReference type="SUPFAM" id="SSF50249">
    <property type="entry name" value="Nucleic acid-binding proteins"/>
    <property type="match status" value="1"/>
</dbReference>
<dbReference type="GO" id="GO:0005739">
    <property type="term" value="C:mitochondrion"/>
    <property type="evidence" value="ECO:0007669"/>
    <property type="project" value="TreeGrafter"/>
</dbReference>
<comment type="similarity">
    <text evidence="1">Belongs to the class-II aminoacyl-tRNA synthetase family.</text>
</comment>
<evidence type="ECO:0000313" key="11">
    <source>
        <dbReference type="Proteomes" id="UP001355207"/>
    </source>
</evidence>
<dbReference type="InterPro" id="IPR012340">
    <property type="entry name" value="NA-bd_OB-fold"/>
</dbReference>
<dbReference type="PRINTS" id="PR01042">
    <property type="entry name" value="TRNASYNTHASP"/>
</dbReference>
<evidence type="ECO:0000256" key="3">
    <source>
        <dbReference type="ARBA" id="ARBA00022598"/>
    </source>
</evidence>
<feature type="region of interest" description="Disordered" evidence="8">
    <location>
        <begin position="332"/>
        <end position="351"/>
    </location>
</feature>
<dbReference type="PANTHER" id="PTHR22594">
    <property type="entry name" value="ASPARTYL/LYSYL-TRNA SYNTHETASE"/>
    <property type="match status" value="1"/>
</dbReference>
<dbReference type="RefSeq" id="XP_066075383.1">
    <property type="nucleotide sequence ID" value="XM_066219286.1"/>
</dbReference>
<reference evidence="10 11" key="1">
    <citation type="submission" date="2024-01" db="EMBL/GenBank/DDBJ databases">
        <title>Comparative genomics of Cryptococcus and Kwoniella reveals pathogenesis evolution and contrasting modes of karyotype evolution via chromosome fusion or intercentromeric recombination.</title>
        <authorList>
            <person name="Coelho M.A."/>
            <person name="David-Palma M."/>
            <person name="Shea T."/>
            <person name="Bowers K."/>
            <person name="McGinley-Smith S."/>
            <person name="Mohammad A.W."/>
            <person name="Gnirke A."/>
            <person name="Yurkov A.M."/>
            <person name="Nowrousian M."/>
            <person name="Sun S."/>
            <person name="Cuomo C.A."/>
            <person name="Heitman J."/>
        </authorList>
    </citation>
    <scope>NUCLEOTIDE SEQUENCE [LARGE SCALE GENOMIC DNA]</scope>
    <source>
        <strain evidence="10 11">CBS 6074</strain>
    </source>
</reference>
<dbReference type="InterPro" id="IPR045864">
    <property type="entry name" value="aa-tRNA-synth_II/BPL/LPL"/>
</dbReference>
<protein>
    <recommendedName>
        <fullName evidence="2">asparagine--tRNA ligase</fullName>
        <ecNumber evidence="2">6.1.1.22</ecNumber>
    </recommendedName>
</protein>
<dbReference type="Gene3D" id="3.30.930.10">
    <property type="entry name" value="Bira Bifunctional Protein, Domain 2"/>
    <property type="match status" value="1"/>
</dbReference>
<evidence type="ECO:0000256" key="5">
    <source>
        <dbReference type="ARBA" id="ARBA00022840"/>
    </source>
</evidence>
<dbReference type="GO" id="GO:0003676">
    <property type="term" value="F:nucleic acid binding"/>
    <property type="evidence" value="ECO:0007669"/>
    <property type="project" value="InterPro"/>
</dbReference>
<evidence type="ECO:0000256" key="8">
    <source>
        <dbReference type="SAM" id="MobiDB-lite"/>
    </source>
</evidence>
<dbReference type="SUPFAM" id="SSF55681">
    <property type="entry name" value="Class II aaRS and biotin synthetases"/>
    <property type="match status" value="1"/>
</dbReference>
<dbReference type="InterPro" id="IPR004365">
    <property type="entry name" value="NA-bd_OB_tRNA"/>
</dbReference>
<dbReference type="InterPro" id="IPR002312">
    <property type="entry name" value="Asp/Asn-tRNA-synth_IIb"/>
</dbReference>
<sequence length="536" mass="59985">MRRSAIRLSVLPPTLRTILSTTTPAQINAVSSSSSSSTSTSTDSNHTAGNGNQEITVNGWIKSIRTHKNVSFVEVNDGSSGRSLQAVLKGKGKADGLTNGTSVKLIGELKKSRGQGQDVELSVRDIEVLGECDAEAYPIQKKSLPPSVLRENAHLRFRTSQTAAVMRVRDAVMRDWHDWFEENDFTHIHTPILTGSDCEGAGEVFTLLDQPKSSQPSSSSSSSSIAATKEDRFFPHNVNLTVSSQLHLESPTHSLNRVYTLSPCFRAEPSLTSRHLSEFYMLEGELGFIDTLDELLNVVEDGIKQTLTKLLNSTSNRSVRLRDDIKVISKSLEQQEQDKQDSEVDIPATPVNNVDPLDHLNQIISKPFTRITYTEALDILSKELPSTTNQEIPKWGESISTENEKWLASYFNGPLFITRYPKNIKPFYMLPTSTSTSGPVQNCKETVECFDLLFPQIGEMAGGSLREHDHSNLVRSLKENGMKPKQYDWYLDLRKYGSIKHGGWGMGFERWISYLTKIQNIKDVIAYPRWKGHCKY</sequence>
<dbReference type="GeneID" id="91094203"/>